<evidence type="ECO:0000259" key="5">
    <source>
        <dbReference type="Pfam" id="PF09084"/>
    </source>
</evidence>
<dbReference type="EMBL" id="CP066076">
    <property type="protein sequence ID" value="QQC67502.1"/>
    <property type="molecule type" value="Genomic_DNA"/>
</dbReference>
<comment type="similarity">
    <text evidence="2">Belongs to the bacterial solute-binding protein SsuA/TauA family.</text>
</comment>
<dbReference type="Pfam" id="PF09084">
    <property type="entry name" value="NMT1"/>
    <property type="match status" value="1"/>
</dbReference>
<comment type="subcellular location">
    <subcellularLocation>
        <location evidence="1">Periplasm</location>
    </subcellularLocation>
</comment>
<dbReference type="InterPro" id="IPR015168">
    <property type="entry name" value="SsuA/THI5"/>
</dbReference>
<proteinExistence type="inferred from homology"/>
<organism evidence="6 7">
    <name type="scientific">Paraburkholderia ginsengisoli</name>
    <dbReference type="NCBI Taxonomy" id="311231"/>
    <lineage>
        <taxon>Bacteria</taxon>
        <taxon>Pseudomonadati</taxon>
        <taxon>Pseudomonadota</taxon>
        <taxon>Betaproteobacteria</taxon>
        <taxon>Burkholderiales</taxon>
        <taxon>Burkholderiaceae</taxon>
        <taxon>Paraburkholderia</taxon>
    </lineage>
</organism>
<evidence type="ECO:0000256" key="4">
    <source>
        <dbReference type="SAM" id="SignalP"/>
    </source>
</evidence>
<dbReference type="AlphaFoldDB" id="A0A7T4TBR6"/>
<dbReference type="GO" id="GO:0042597">
    <property type="term" value="C:periplasmic space"/>
    <property type="evidence" value="ECO:0007669"/>
    <property type="project" value="UniProtKB-SubCell"/>
</dbReference>
<feature type="domain" description="SsuA/THI5-like" evidence="5">
    <location>
        <begin position="45"/>
        <end position="254"/>
    </location>
</feature>
<reference evidence="6 7" key="1">
    <citation type="submission" date="2020-12" db="EMBL/GenBank/DDBJ databases">
        <title>FDA dAtabase for Regulatory Grade micrObial Sequences (FDA-ARGOS): Supporting development and validation of Infectious Disease Dx tests.</title>
        <authorList>
            <person name="Nelson B."/>
            <person name="Plummer A."/>
            <person name="Tallon L."/>
            <person name="Sadzewicz L."/>
            <person name="Zhao X."/>
            <person name="Boylan J."/>
            <person name="Ott S."/>
            <person name="Bowen H."/>
            <person name="Vavikolanu K."/>
            <person name="Mehta A."/>
            <person name="Aluvathingal J."/>
            <person name="Nadendla S."/>
            <person name="Myers T."/>
            <person name="Yan Y."/>
            <person name="Sichtig H."/>
        </authorList>
    </citation>
    <scope>NUCLEOTIDE SEQUENCE [LARGE SCALE GENOMIC DNA]</scope>
    <source>
        <strain evidence="6 7">FDAARGOS_1049</strain>
    </source>
</reference>
<sequence>MKCLRAIPVIAMLCTAPTLFATHADAAALTPIKVSYQPALYWALPFYVATEKGWWAGAGLAPEFVVFPAGVPQMAAAAAKSWDVGGTGSVPAVLGYKRFGVEVIGITNDESQGNVLMASKARYDAVKNNPASLKGQTIVLTSNSTGDYAVQACLKKYGLAKSDVTLRNMGQAEIISAMSSGNADYAGVWAPYDYTLEEKAGARVLCSGKDGGASVPGALVVRGDYAKEHPEAVAAFLAVYLRAWSWMKANPDEAVALMKKFYHEGGVTITDASMQKEFATRPTFDLTQQLAAMDRSKGPSEADKWFTSIAQFMRASGALTAVPDAKDYIDDSMMKRVQADPKLSAFATATK</sequence>
<evidence type="ECO:0000313" key="6">
    <source>
        <dbReference type="EMBL" id="QQC67502.1"/>
    </source>
</evidence>
<dbReference type="PANTHER" id="PTHR30024">
    <property type="entry name" value="ALIPHATIC SULFONATES-BINDING PROTEIN-RELATED"/>
    <property type="match status" value="1"/>
</dbReference>
<evidence type="ECO:0000313" key="7">
    <source>
        <dbReference type="Proteomes" id="UP000595610"/>
    </source>
</evidence>
<dbReference type="Gene3D" id="3.40.190.10">
    <property type="entry name" value="Periplasmic binding protein-like II"/>
    <property type="match status" value="2"/>
</dbReference>
<keyword evidence="3 4" id="KW-0732">Signal</keyword>
<dbReference type="Proteomes" id="UP000595610">
    <property type="component" value="Chromosome 2"/>
</dbReference>
<dbReference type="RefSeq" id="WP_042328040.1">
    <property type="nucleotide sequence ID" value="NZ_CP066076.1"/>
</dbReference>
<dbReference type="PANTHER" id="PTHR30024:SF47">
    <property type="entry name" value="TAURINE-BINDING PERIPLASMIC PROTEIN"/>
    <property type="match status" value="1"/>
</dbReference>
<feature type="chain" id="PRO_5032381323" evidence="4">
    <location>
        <begin position="22"/>
        <end position="351"/>
    </location>
</feature>
<evidence type="ECO:0000256" key="1">
    <source>
        <dbReference type="ARBA" id="ARBA00004418"/>
    </source>
</evidence>
<dbReference type="SUPFAM" id="SSF53850">
    <property type="entry name" value="Periplasmic binding protein-like II"/>
    <property type="match status" value="1"/>
</dbReference>
<name>A0A7T4TBR6_9BURK</name>
<keyword evidence="7" id="KW-1185">Reference proteome</keyword>
<evidence type="ECO:0000256" key="2">
    <source>
        <dbReference type="ARBA" id="ARBA00010742"/>
    </source>
</evidence>
<protein>
    <submittedName>
        <fullName evidence="6">ABC transporter substrate-binding protein</fullName>
    </submittedName>
</protein>
<feature type="signal peptide" evidence="4">
    <location>
        <begin position="1"/>
        <end position="21"/>
    </location>
</feature>
<gene>
    <name evidence="6" type="ORF">I6I06_21515</name>
</gene>
<evidence type="ECO:0000256" key="3">
    <source>
        <dbReference type="ARBA" id="ARBA00022729"/>
    </source>
</evidence>
<dbReference type="KEGG" id="pgis:I6I06_21515"/>
<accession>A0A7T4TBR6</accession>